<gene>
    <name evidence="1" type="ORF">OVY01_21840</name>
</gene>
<dbReference type="SUPFAM" id="SSF101898">
    <property type="entry name" value="NHL repeat"/>
    <property type="match status" value="1"/>
</dbReference>
<dbReference type="Proteomes" id="UP001082899">
    <property type="component" value="Unassembled WGS sequence"/>
</dbReference>
<comment type="caution">
    <text evidence="1">The sequence shown here is derived from an EMBL/GenBank/DDBJ whole genome shotgun (WGS) entry which is preliminary data.</text>
</comment>
<dbReference type="RefSeq" id="WP_267849716.1">
    <property type="nucleotide sequence ID" value="NZ_JAPMXC010000012.1"/>
</dbReference>
<name>A0ABT3ZTI4_9BURK</name>
<reference evidence="1" key="1">
    <citation type="submission" date="2022-11" db="EMBL/GenBank/DDBJ databases">
        <title>Robbsia betulipollinis sp. nov., isolated from pollen of birch (Betula pendula).</title>
        <authorList>
            <person name="Shi H."/>
            <person name="Ambika Manirajan B."/>
            <person name="Ratering S."/>
            <person name="Geissler-Plaum R."/>
            <person name="Schnell S."/>
        </authorList>
    </citation>
    <scope>NUCLEOTIDE SEQUENCE</scope>
    <source>
        <strain evidence="1">Bb-Pol-6</strain>
    </source>
</reference>
<organism evidence="1 2">
    <name type="scientific">Robbsia betulipollinis</name>
    <dbReference type="NCBI Taxonomy" id="2981849"/>
    <lineage>
        <taxon>Bacteria</taxon>
        <taxon>Pseudomonadati</taxon>
        <taxon>Pseudomonadota</taxon>
        <taxon>Betaproteobacteria</taxon>
        <taxon>Burkholderiales</taxon>
        <taxon>Burkholderiaceae</taxon>
        <taxon>Robbsia</taxon>
    </lineage>
</organism>
<evidence type="ECO:0008006" key="3">
    <source>
        <dbReference type="Google" id="ProtNLM"/>
    </source>
</evidence>
<sequence>MLGMIGSLSGASAAATLTYTTSWIGNTYGYGDGHWVPCDVRAIYVKPDGTVYSNAPWDESGAEISIFKDGVALGNAGHTHGWGNEGGDAITGNARYLYAAVRVGNEGGHLKLLDNWPDKGKVWYGVTRRAMDDVESGQSFQGGRGNFGSKVSRSFLAINEVADAPETVDVERPYVTGLTANNQELFVSNYLRNRIEVYDAETMQKKREWPLPHPQGLALAADGHSIWAIHETGINGGKSVDRYDGTGRHMQSLILPSGANPSAIVVDSNDRVLIADSGVSQQILVFTPGAGNKIVESTIGVKGGILADPRGMPGPMRFNGLSGIGVDAKNNLYVAENGAGLRPAAMTGTTLESYSPDGKRRWSVDGLLWVDGADVDRSDPETIYSNMQRFKMDYARPPGKEWRWDGTLTDRFKYPESLMLHRIANSAPMIRKLHGHSFLFTTDMYSHALGIYRFDARDGTIAIPSGMISRQTIPGDWPRFQPKNVGWLWRDADGNGAFGQNEYTADPDGVDVSSCAGWWVDSDGGIWEARGTSRIRYLPFQGLDSHGNPMYDLTQAKEFDLPRPFTQVNRVQYDVDTDTLYVAGYTTDAAYSKETWKEAGKVMARYDGWLRGGKKHRYNINLPWNVAAKPIQTIMSVYQEGDYIFAVEPVLARVHVYDSATGREIGLIVPGKEVGAASGWVDTTQGISAYRRPDGEYLIFVEEDARAKVLMYRWKP</sequence>
<dbReference type="Gene3D" id="2.120.10.30">
    <property type="entry name" value="TolB, C-terminal domain"/>
    <property type="match status" value="1"/>
</dbReference>
<evidence type="ECO:0000313" key="1">
    <source>
        <dbReference type="EMBL" id="MCY0389787.1"/>
    </source>
</evidence>
<dbReference type="InterPro" id="IPR011042">
    <property type="entry name" value="6-blade_b-propeller_TolB-like"/>
</dbReference>
<proteinExistence type="predicted"/>
<evidence type="ECO:0000313" key="2">
    <source>
        <dbReference type="Proteomes" id="UP001082899"/>
    </source>
</evidence>
<protein>
    <recommendedName>
        <fullName evidence="3">SMP-30/Gluconolactonase/LRE-like region domain-containing protein</fullName>
    </recommendedName>
</protein>
<accession>A0ABT3ZTI4</accession>
<dbReference type="EMBL" id="JAPMXC010000012">
    <property type="protein sequence ID" value="MCY0389787.1"/>
    <property type="molecule type" value="Genomic_DNA"/>
</dbReference>
<keyword evidence="2" id="KW-1185">Reference proteome</keyword>